<protein>
    <submittedName>
        <fullName evidence="1">Uncharacterized protein</fullName>
    </submittedName>
</protein>
<accession>A0A8S5MI23</accession>
<dbReference type="EMBL" id="BK014910">
    <property type="protein sequence ID" value="DAD82005.1"/>
    <property type="molecule type" value="Genomic_DNA"/>
</dbReference>
<organism evidence="1">
    <name type="scientific">Siphoviridae sp. ctAvK3</name>
    <dbReference type="NCBI Taxonomy" id="2826184"/>
    <lineage>
        <taxon>Viruses</taxon>
        <taxon>Duplodnaviria</taxon>
        <taxon>Heunggongvirae</taxon>
        <taxon>Uroviricota</taxon>
        <taxon>Caudoviricetes</taxon>
    </lineage>
</organism>
<reference evidence="1" key="1">
    <citation type="journal article" date="2021" name="Proc. Natl. Acad. Sci. U.S.A.">
        <title>A Catalog of Tens of Thousands of Viruses from Human Metagenomes Reveals Hidden Associations with Chronic Diseases.</title>
        <authorList>
            <person name="Tisza M.J."/>
            <person name="Buck C.B."/>
        </authorList>
    </citation>
    <scope>NUCLEOTIDE SEQUENCE</scope>
    <source>
        <strain evidence="1">CtAvK3</strain>
    </source>
</reference>
<proteinExistence type="predicted"/>
<evidence type="ECO:0000313" key="1">
    <source>
        <dbReference type="EMBL" id="DAD82005.1"/>
    </source>
</evidence>
<sequence length="101" mass="11385">MPENNHVCGVCGAGYYCCNASEAYNSPKKIACSDECFRVWVAWINYRDGLIDRNEYARQVDASGMDLAKLHGVMAENYCAEKKVDEPETVSKVSARRKRVK</sequence>
<name>A0A8S5MI23_9CAUD</name>